<dbReference type="Pfam" id="PF01713">
    <property type="entry name" value="Smr"/>
    <property type="match status" value="1"/>
</dbReference>
<dbReference type="InterPro" id="IPR018598">
    <property type="entry name" value="DUF2027"/>
</dbReference>
<dbReference type="Gene3D" id="3.30.1370.110">
    <property type="match status" value="1"/>
</dbReference>
<reference evidence="2 3" key="1">
    <citation type="submission" date="2020-08" db="EMBL/GenBank/DDBJ databases">
        <title>Genomic Encyclopedia of Type Strains, Phase IV (KMG-IV): sequencing the most valuable type-strain genomes for metagenomic binning, comparative biology and taxonomic classification.</title>
        <authorList>
            <person name="Goeker M."/>
        </authorList>
    </citation>
    <scope>NUCLEOTIDE SEQUENCE [LARGE SCALE GENOMIC DNA]</scope>
    <source>
        <strain evidence="2 3">DSM 105074</strain>
    </source>
</reference>
<dbReference type="PROSITE" id="PS50828">
    <property type="entry name" value="SMR"/>
    <property type="match status" value="1"/>
</dbReference>
<dbReference type="RefSeq" id="WP_184173868.1">
    <property type="nucleotide sequence ID" value="NZ_JACHGF010000003.1"/>
</dbReference>
<dbReference type="Proteomes" id="UP000557307">
    <property type="component" value="Unassembled WGS sequence"/>
</dbReference>
<comment type="caution">
    <text evidence="2">The sequence shown here is derived from an EMBL/GenBank/DDBJ whole genome shotgun (WGS) entry which is preliminary data.</text>
</comment>
<dbReference type="EMBL" id="JACHGF010000003">
    <property type="protein sequence ID" value="MBB5283954.1"/>
    <property type="molecule type" value="Genomic_DNA"/>
</dbReference>
<dbReference type="AlphaFoldDB" id="A0A840TKL5"/>
<protein>
    <recommendedName>
        <fullName evidence="1">Smr domain-containing protein</fullName>
    </recommendedName>
</protein>
<gene>
    <name evidence="2" type="ORF">HNQ92_002097</name>
</gene>
<evidence type="ECO:0000313" key="3">
    <source>
        <dbReference type="Proteomes" id="UP000557307"/>
    </source>
</evidence>
<dbReference type="SUPFAM" id="SSF158949">
    <property type="entry name" value="Smr-associated domain-like"/>
    <property type="match status" value="1"/>
</dbReference>
<dbReference type="Gene3D" id="2.60.40.1600">
    <property type="entry name" value="Smr-associated-like"/>
    <property type="match status" value="1"/>
</dbReference>
<sequence length="327" mass="36831">MNIGDKVRLVHGREEGIISRFLPGNQVEIEIEDGFRIPAMRHEVVLVSPMEGQRMKKAEEKDKIVPRSGAAPRPAGSFAEKGIYLVFVPINDRELTVHLVNNTDWLLPFVAASDHEGTHQGLVGGTLNARSSQKISDLLIKDFEQWPTFDFQVLHFRPGTFTARAPFLKRIKCRAQSFYKKKSQAPVLLKEAYVYQLDEDGEVAAPAGNISPQELRERMLSPEPLKVPPSRPVTAPTTVDLHIEKLLPEYAKLPKEEILTIQLKTFEQQLEQAIAGGADEMTFIHGVGNGVLRSELHRRLGQHQHVQYYQDAQKEKFGYGATLVKIK</sequence>
<dbReference type="Pfam" id="PF09640">
    <property type="entry name" value="DUF2027"/>
    <property type="match status" value="1"/>
</dbReference>
<organism evidence="2 3">
    <name type="scientific">Rhabdobacter roseus</name>
    <dbReference type="NCBI Taxonomy" id="1655419"/>
    <lineage>
        <taxon>Bacteria</taxon>
        <taxon>Pseudomonadati</taxon>
        <taxon>Bacteroidota</taxon>
        <taxon>Cytophagia</taxon>
        <taxon>Cytophagales</taxon>
        <taxon>Cytophagaceae</taxon>
        <taxon>Rhabdobacter</taxon>
    </lineage>
</organism>
<keyword evidence="3" id="KW-1185">Reference proteome</keyword>
<accession>A0A840TKL5</accession>
<dbReference type="InterPro" id="IPR036063">
    <property type="entry name" value="Smr_dom_sf"/>
</dbReference>
<evidence type="ECO:0000259" key="1">
    <source>
        <dbReference type="PROSITE" id="PS50828"/>
    </source>
</evidence>
<proteinExistence type="predicted"/>
<name>A0A840TKL5_9BACT</name>
<feature type="domain" description="Smr" evidence="1">
    <location>
        <begin position="284"/>
        <end position="327"/>
    </location>
</feature>
<dbReference type="InterPro" id="IPR002625">
    <property type="entry name" value="Smr_dom"/>
</dbReference>
<evidence type="ECO:0000313" key="2">
    <source>
        <dbReference type="EMBL" id="MBB5283954.1"/>
    </source>
</evidence>
<dbReference type="InterPro" id="IPR036781">
    <property type="entry name" value="Smr_assoc-like_sf"/>
</dbReference>